<gene>
    <name evidence="2" type="ORF">RHSIM_Rhsim05G0096000</name>
</gene>
<dbReference type="Pfam" id="PF13976">
    <property type="entry name" value="gag_pre-integrs"/>
    <property type="match status" value="1"/>
</dbReference>
<name>A0A834H3Q8_RHOSS</name>
<dbReference type="AlphaFoldDB" id="A0A834H3Q8"/>
<feature type="domain" description="GAG-pre-integrase" evidence="1">
    <location>
        <begin position="209"/>
        <end position="271"/>
    </location>
</feature>
<dbReference type="PANTHER" id="PTHR34222">
    <property type="entry name" value="GAG_PRE-INTEGRS DOMAIN-CONTAINING PROTEIN"/>
    <property type="match status" value="1"/>
</dbReference>
<dbReference type="Gene3D" id="3.30.420.10">
    <property type="entry name" value="Ribonuclease H-like superfamily/Ribonuclease H"/>
    <property type="match status" value="1"/>
</dbReference>
<dbReference type="Proteomes" id="UP000626092">
    <property type="component" value="Unassembled WGS sequence"/>
</dbReference>
<dbReference type="OrthoDB" id="1751483at2759"/>
<accession>A0A834H3Q8</accession>
<dbReference type="EMBL" id="WJXA01000005">
    <property type="protein sequence ID" value="KAF7144201.1"/>
    <property type="molecule type" value="Genomic_DNA"/>
</dbReference>
<proteinExistence type="predicted"/>
<sequence length="362" mass="41111">MNVYYTKLKGLWDLHDALCPLPPCSGDTAKELHQHHQKQRTIKFLMGLNGVYTAARGQILLMEPLPTVNKVYSLIIQDEKQRVISSQAIGMAPKVAAFAVKDGSHYLSKNPHLRYDRCDATGHTSDSCRAHLKCDYCGWKGHAVDICRKFKRATSNGNKGNHQDRKLNLISMTKLTKTSSCYAVFTDEFCFVQDQRSRKMIGMGTEREGLYYLDVAKKAGCYSISASNPTSSRLWHQHLGHLSNKSLRAISLCTEIMHFCSIDDCSICPLAQETRNPFPLSSINTKAPFELIHVDIWGGYHVPTLDGARYFLTIVDDYSRCTWVYLLNHKSDTRRFLTTFINLVETQFESCIKIIRSDSVRI</sequence>
<organism evidence="2 3">
    <name type="scientific">Rhododendron simsii</name>
    <name type="common">Sims's rhododendron</name>
    <dbReference type="NCBI Taxonomy" id="118357"/>
    <lineage>
        <taxon>Eukaryota</taxon>
        <taxon>Viridiplantae</taxon>
        <taxon>Streptophyta</taxon>
        <taxon>Embryophyta</taxon>
        <taxon>Tracheophyta</taxon>
        <taxon>Spermatophyta</taxon>
        <taxon>Magnoliopsida</taxon>
        <taxon>eudicotyledons</taxon>
        <taxon>Gunneridae</taxon>
        <taxon>Pentapetalae</taxon>
        <taxon>asterids</taxon>
        <taxon>Ericales</taxon>
        <taxon>Ericaceae</taxon>
        <taxon>Ericoideae</taxon>
        <taxon>Rhodoreae</taxon>
        <taxon>Rhododendron</taxon>
    </lineage>
</organism>
<comment type="caution">
    <text evidence="2">The sequence shown here is derived from an EMBL/GenBank/DDBJ whole genome shotgun (WGS) entry which is preliminary data.</text>
</comment>
<dbReference type="InterPro" id="IPR036397">
    <property type="entry name" value="RNaseH_sf"/>
</dbReference>
<evidence type="ECO:0000313" key="2">
    <source>
        <dbReference type="EMBL" id="KAF7144201.1"/>
    </source>
</evidence>
<protein>
    <recommendedName>
        <fullName evidence="1">GAG-pre-integrase domain-containing protein</fullName>
    </recommendedName>
</protein>
<dbReference type="SUPFAM" id="SSF53098">
    <property type="entry name" value="Ribonuclease H-like"/>
    <property type="match status" value="1"/>
</dbReference>
<reference evidence="2" key="1">
    <citation type="submission" date="2019-11" db="EMBL/GenBank/DDBJ databases">
        <authorList>
            <person name="Liu Y."/>
            <person name="Hou J."/>
            <person name="Li T.-Q."/>
            <person name="Guan C.-H."/>
            <person name="Wu X."/>
            <person name="Wu H.-Z."/>
            <person name="Ling F."/>
            <person name="Zhang R."/>
            <person name="Shi X.-G."/>
            <person name="Ren J.-P."/>
            <person name="Chen E.-F."/>
            <person name="Sun J.-M."/>
        </authorList>
    </citation>
    <scope>NUCLEOTIDE SEQUENCE</scope>
    <source>
        <strain evidence="2">Adult_tree_wgs_1</strain>
        <tissue evidence="2">Leaves</tissue>
    </source>
</reference>
<dbReference type="InterPro" id="IPR012337">
    <property type="entry name" value="RNaseH-like_sf"/>
</dbReference>
<evidence type="ECO:0000259" key="1">
    <source>
        <dbReference type="Pfam" id="PF13976"/>
    </source>
</evidence>
<dbReference type="InterPro" id="IPR025724">
    <property type="entry name" value="GAG-pre-integrase_dom"/>
</dbReference>
<dbReference type="GO" id="GO:0003676">
    <property type="term" value="F:nucleic acid binding"/>
    <property type="evidence" value="ECO:0007669"/>
    <property type="project" value="InterPro"/>
</dbReference>
<keyword evidence="3" id="KW-1185">Reference proteome</keyword>
<evidence type="ECO:0000313" key="3">
    <source>
        <dbReference type="Proteomes" id="UP000626092"/>
    </source>
</evidence>
<dbReference type="PANTHER" id="PTHR34222:SF99">
    <property type="entry name" value="PROTEIN, PUTATIVE-RELATED"/>
    <property type="match status" value="1"/>
</dbReference>